<organism evidence="1 2">
    <name type="scientific">Anaerobacillus alkaliphilus</name>
    <dbReference type="NCBI Taxonomy" id="1548597"/>
    <lineage>
        <taxon>Bacteria</taxon>
        <taxon>Bacillati</taxon>
        <taxon>Bacillota</taxon>
        <taxon>Bacilli</taxon>
        <taxon>Bacillales</taxon>
        <taxon>Bacillaceae</taxon>
        <taxon>Anaerobacillus</taxon>
    </lineage>
</organism>
<protein>
    <submittedName>
        <fullName evidence="1">Uncharacterized protein</fullName>
    </submittedName>
</protein>
<reference evidence="1 2" key="1">
    <citation type="journal article" date="2019" name="Int. J. Syst. Evol. Microbiol.">
        <title>Anaerobacillus alkaliphilus sp. nov., a novel alkaliphilic and moderately halophilic bacterium.</title>
        <authorList>
            <person name="Borsodi A.K."/>
            <person name="Aszalos J.M."/>
            <person name="Bihari P."/>
            <person name="Nagy I."/>
            <person name="Schumann P."/>
            <person name="Sproer C."/>
            <person name="Kovacs A.L."/>
            <person name="Boka K."/>
            <person name="Dobosy P."/>
            <person name="Ovari M."/>
            <person name="Szili-Kovacs T."/>
            <person name="Toth E."/>
        </authorList>
    </citation>
    <scope>NUCLEOTIDE SEQUENCE [LARGE SCALE GENOMIC DNA]</scope>
    <source>
        <strain evidence="1 2">B16-10</strain>
    </source>
</reference>
<evidence type="ECO:0000313" key="1">
    <source>
        <dbReference type="EMBL" id="RXJ04213.1"/>
    </source>
</evidence>
<comment type="caution">
    <text evidence="1">The sequence shown here is derived from an EMBL/GenBank/DDBJ whole genome shotgun (WGS) entry which is preliminary data.</text>
</comment>
<proteinExistence type="predicted"/>
<keyword evidence="2" id="KW-1185">Reference proteome</keyword>
<sequence>MAKKTYANQLLKIVRNAEKAISFEDAAKSLKAANPQLHDTSKNTLGIKKILERFVENGLVSKTKAGTYK</sequence>
<dbReference type="RefSeq" id="WP_129076563.1">
    <property type="nucleotide sequence ID" value="NZ_QOUX01000001.1"/>
</dbReference>
<dbReference type="AlphaFoldDB" id="A0A4Q0VWW4"/>
<accession>A0A4Q0VWW4</accession>
<dbReference type="Proteomes" id="UP000290649">
    <property type="component" value="Unassembled WGS sequence"/>
</dbReference>
<evidence type="ECO:0000313" key="2">
    <source>
        <dbReference type="Proteomes" id="UP000290649"/>
    </source>
</evidence>
<name>A0A4Q0VWW4_9BACI</name>
<gene>
    <name evidence="1" type="ORF">DS745_02165</name>
</gene>
<dbReference type="OrthoDB" id="2928431at2"/>
<dbReference type="EMBL" id="QOUX01000001">
    <property type="protein sequence ID" value="RXJ04213.1"/>
    <property type="molecule type" value="Genomic_DNA"/>
</dbReference>